<organism evidence="2 3">
    <name type="scientific">Phytophthora cactorum</name>
    <dbReference type="NCBI Taxonomy" id="29920"/>
    <lineage>
        <taxon>Eukaryota</taxon>
        <taxon>Sar</taxon>
        <taxon>Stramenopiles</taxon>
        <taxon>Oomycota</taxon>
        <taxon>Peronosporomycetes</taxon>
        <taxon>Peronosporales</taxon>
        <taxon>Peronosporaceae</taxon>
        <taxon>Phytophthora</taxon>
    </lineage>
</organism>
<name>A0A8T1FT95_9STRA</name>
<protein>
    <recommendedName>
        <fullName evidence="4">Integrase catalytic domain-containing protein</fullName>
    </recommendedName>
</protein>
<evidence type="ECO:0000256" key="1">
    <source>
        <dbReference type="SAM" id="Coils"/>
    </source>
</evidence>
<reference evidence="2" key="1">
    <citation type="submission" date="2018-10" db="EMBL/GenBank/DDBJ databases">
        <title>Effector identification in a new, highly contiguous assembly of the strawberry crown rot pathogen Phytophthora cactorum.</title>
        <authorList>
            <person name="Armitage A.D."/>
            <person name="Nellist C.F."/>
            <person name="Bates H."/>
            <person name="Vickerstaff R.J."/>
            <person name="Harrison R.J."/>
        </authorList>
    </citation>
    <scope>NUCLEOTIDE SEQUENCE</scope>
    <source>
        <strain evidence="2">P415</strain>
    </source>
</reference>
<feature type="coiled-coil region" evidence="1">
    <location>
        <begin position="65"/>
        <end position="92"/>
    </location>
</feature>
<dbReference type="GO" id="GO:0003676">
    <property type="term" value="F:nucleic acid binding"/>
    <property type="evidence" value="ECO:0007669"/>
    <property type="project" value="InterPro"/>
</dbReference>
<dbReference type="InterPro" id="IPR012337">
    <property type="entry name" value="RNaseH-like_sf"/>
</dbReference>
<sequence length="611" mass="68158">MIDDAARDGAHAPTPTLAADRERIGIANDTEVKSNAVARERGDGTTDDQVLAVDNDQALEMLMIMRGLAGRLERLEQSQSKLEKKLDDEEKRVRAVDPPMTLKPLRVGLGCGARTHIDSLARSPQTPLMTTPRRPAVPPQYFGQHQPGYGVPLSELQRLFAAAQGAQHARPGSAATRSTRLRWRWRLSGATMSADALSGCTPEEARDSPFRWKRIVCRTRIGVLCVGPVLERHVQLSQSACGFWWPEDVKVALLGHYLFGTAERYYNKQAESWWAQLPTSQYVMGRMLKAFKTNITPAQTMKLFTAPKDGRPKWPEHYLSLVAVSEACGGGVDYLVLNNIVQYASADLRTVLMAKVDAARTDYLQQAEELAHFAQSWELEPTRQRNLGKEVEATGPTDESVKAQKANLVKFHRRLGHRNYAAVERLARDPSAGIVLTEHRRANCLTCAEGKQSRNTQSTKDSGEHAPTDRVGGVICSDLKDRLGNRYTINFVDHKSNYCAVFLAKTKDAAGKKFEHYIVYVEKRYGCRIHVLRTVSGGEYENVDILCKRTGVVRQRSEARNQASYGKAEMIRRTIMIWRDVWSLRAGFLSAFFFLGGWGGGGVQIGFNIIG</sequence>
<evidence type="ECO:0000313" key="3">
    <source>
        <dbReference type="Proteomes" id="UP000697107"/>
    </source>
</evidence>
<dbReference type="VEuPathDB" id="FungiDB:PC110_g12048"/>
<dbReference type="PANTHER" id="PTHR42648:SF28">
    <property type="entry name" value="TRANSPOSON-ENCODED PROTEIN WITH RIBONUCLEASE H-LIKE AND RETROVIRUS ZINC FINGER-LIKE DOMAINS"/>
    <property type="match status" value="1"/>
</dbReference>
<dbReference type="InterPro" id="IPR036397">
    <property type="entry name" value="RNaseH_sf"/>
</dbReference>
<dbReference type="Proteomes" id="UP000697107">
    <property type="component" value="Unassembled WGS sequence"/>
</dbReference>
<comment type="caution">
    <text evidence="2">The sequence shown here is derived from an EMBL/GenBank/DDBJ whole genome shotgun (WGS) entry which is preliminary data.</text>
</comment>
<gene>
    <name evidence="2" type="ORF">PC118_g10636</name>
</gene>
<proteinExistence type="predicted"/>
<dbReference type="Gene3D" id="3.30.420.10">
    <property type="entry name" value="Ribonuclease H-like superfamily/Ribonuclease H"/>
    <property type="match status" value="1"/>
</dbReference>
<dbReference type="AlphaFoldDB" id="A0A8T1FT95"/>
<dbReference type="EMBL" id="RCML01000309">
    <property type="protein sequence ID" value="KAG2981394.1"/>
    <property type="molecule type" value="Genomic_DNA"/>
</dbReference>
<evidence type="ECO:0000313" key="2">
    <source>
        <dbReference type="EMBL" id="KAG2981394.1"/>
    </source>
</evidence>
<keyword evidence="1" id="KW-0175">Coiled coil</keyword>
<dbReference type="PANTHER" id="PTHR42648">
    <property type="entry name" value="TRANSPOSASE, PUTATIVE-RELATED"/>
    <property type="match status" value="1"/>
</dbReference>
<evidence type="ECO:0008006" key="4">
    <source>
        <dbReference type="Google" id="ProtNLM"/>
    </source>
</evidence>
<dbReference type="SUPFAM" id="SSF53098">
    <property type="entry name" value="Ribonuclease H-like"/>
    <property type="match status" value="1"/>
</dbReference>
<dbReference type="InterPro" id="IPR039537">
    <property type="entry name" value="Retrotran_Ty1/copia-like"/>
</dbReference>
<accession>A0A8T1FT95</accession>